<dbReference type="AlphaFoldDB" id="A0A816LCG3"/>
<protein>
    <submittedName>
        <fullName evidence="2">(rape) hypothetical protein</fullName>
    </submittedName>
</protein>
<organism evidence="2">
    <name type="scientific">Brassica napus</name>
    <name type="common">Rape</name>
    <dbReference type="NCBI Taxonomy" id="3708"/>
    <lineage>
        <taxon>Eukaryota</taxon>
        <taxon>Viridiplantae</taxon>
        <taxon>Streptophyta</taxon>
        <taxon>Embryophyta</taxon>
        <taxon>Tracheophyta</taxon>
        <taxon>Spermatophyta</taxon>
        <taxon>Magnoliopsida</taxon>
        <taxon>eudicotyledons</taxon>
        <taxon>Gunneridae</taxon>
        <taxon>Pentapetalae</taxon>
        <taxon>rosids</taxon>
        <taxon>malvids</taxon>
        <taxon>Brassicales</taxon>
        <taxon>Brassicaceae</taxon>
        <taxon>Brassiceae</taxon>
        <taxon>Brassica</taxon>
    </lineage>
</organism>
<dbReference type="InterPro" id="IPR026960">
    <property type="entry name" value="RVT-Znf"/>
</dbReference>
<feature type="domain" description="Reverse transcriptase zinc-binding" evidence="1">
    <location>
        <begin position="62"/>
        <end position="141"/>
    </location>
</feature>
<accession>A0A816LCG3</accession>
<evidence type="ECO:0000313" key="2">
    <source>
        <dbReference type="EMBL" id="CAF1934312.1"/>
    </source>
</evidence>
<name>A0A816LCG3_BRANA</name>
<dbReference type="Proteomes" id="UP001295469">
    <property type="component" value="Chromosome C05"/>
</dbReference>
<evidence type="ECO:0000259" key="1">
    <source>
        <dbReference type="Pfam" id="PF13966"/>
    </source>
</evidence>
<dbReference type="EMBL" id="HG994369">
    <property type="protein sequence ID" value="CAF1934312.1"/>
    <property type="molecule type" value="Genomic_DNA"/>
</dbReference>
<dbReference type="Pfam" id="PF13966">
    <property type="entry name" value="zf-RVT"/>
    <property type="match status" value="1"/>
</dbReference>
<proteinExistence type="predicted"/>
<gene>
    <name evidence="2" type="ORF">DARMORV10_C05P51170.1</name>
</gene>
<sequence>MGVRKNATVEDVVLYGRRRRRHRLSILNDIEDELDTIRSNPSLEVIDRSLWRRDSGYKLELSTQETWQFLRDKKPLCSWAPGIWFSQATPKFAFMAWLSVRDRMSTMDRVVKWSRGSNDMCVLYHNAQESRNHLFFECDFFSSGMGVHSQRIVAPVFHCSLVRDNNHYI</sequence>
<reference evidence="2" key="1">
    <citation type="submission" date="2021-01" db="EMBL/GenBank/DDBJ databases">
        <authorList>
            <consortium name="Genoscope - CEA"/>
            <person name="William W."/>
        </authorList>
    </citation>
    <scope>NUCLEOTIDE SEQUENCE</scope>
</reference>